<comment type="caution">
    <text evidence="1">The sequence shown here is derived from an EMBL/GenBank/DDBJ whole genome shotgun (WGS) entry which is preliminary data.</text>
</comment>
<evidence type="ECO:0000313" key="1">
    <source>
        <dbReference type="EMBL" id="KGT73910.1"/>
    </source>
</evidence>
<organism evidence="1 2">
    <name type="scientific">Bradyrhizobium japonicum</name>
    <dbReference type="NCBI Taxonomy" id="375"/>
    <lineage>
        <taxon>Bacteria</taxon>
        <taxon>Pseudomonadati</taxon>
        <taxon>Pseudomonadota</taxon>
        <taxon>Alphaproteobacteria</taxon>
        <taxon>Hyphomicrobiales</taxon>
        <taxon>Nitrobacteraceae</taxon>
        <taxon>Bradyrhizobium</taxon>
    </lineage>
</organism>
<dbReference type="EMBL" id="JRPN01000039">
    <property type="protein sequence ID" value="KGT73910.1"/>
    <property type="molecule type" value="Genomic_DNA"/>
</dbReference>
<evidence type="ECO:0000313" key="2">
    <source>
        <dbReference type="Proteomes" id="UP000030377"/>
    </source>
</evidence>
<reference evidence="1 2" key="1">
    <citation type="submission" date="2014-09" db="EMBL/GenBank/DDBJ databases">
        <title>Draft genome of Bradyrhizobium japonicum Is-34.</title>
        <authorList>
            <person name="Tsurumaru H."/>
            <person name="Yamakawa T."/>
            <person name="Hashimoto S."/>
            <person name="Okizaki K."/>
            <person name="Kanesaki Y."/>
            <person name="Yoshikawa H."/>
            <person name="Yajima S."/>
        </authorList>
    </citation>
    <scope>NUCLEOTIDE SEQUENCE [LARGE SCALE GENOMIC DNA]</scope>
    <source>
        <strain evidence="1 2">Is-34</strain>
    </source>
</reference>
<dbReference type="Proteomes" id="UP000030377">
    <property type="component" value="Unassembled WGS sequence"/>
</dbReference>
<dbReference type="RefSeq" id="WP_028156179.1">
    <property type="nucleotide sequence ID" value="NZ_JANUDC010000001.1"/>
</dbReference>
<evidence type="ECO:0008006" key="3">
    <source>
        <dbReference type="Google" id="ProtNLM"/>
    </source>
</evidence>
<dbReference type="AlphaFoldDB" id="A0A0A3XHX8"/>
<gene>
    <name evidence="1" type="ORF">MA20_41080</name>
</gene>
<proteinExistence type="predicted"/>
<protein>
    <recommendedName>
        <fullName evidence="3">Cytochrome P450</fullName>
    </recommendedName>
</protein>
<sequence>MRSREELDPLAVQISANTDLMTRFRETMGCGVDERAREMIDEVRSYARTIDPEVTYVEGARLVLLLMTIVGNDRK</sequence>
<name>A0A0A3XHX8_BRAJP</name>
<accession>A0A0A3XHX8</accession>